<dbReference type="CDD" id="cd02164">
    <property type="entry name" value="PPAT_CoAS"/>
    <property type="match status" value="1"/>
</dbReference>
<dbReference type="Gene3D" id="3.40.50.620">
    <property type="entry name" value="HUPs"/>
    <property type="match status" value="1"/>
</dbReference>
<feature type="domain" description="Cytidyltransferase-like" evidence="1">
    <location>
        <begin position="183"/>
        <end position="331"/>
    </location>
</feature>
<dbReference type="InterPro" id="IPR004821">
    <property type="entry name" value="Cyt_trans-like"/>
</dbReference>
<protein>
    <submittedName>
        <fullName evidence="2">Nucleotidylyl transferase</fullName>
    </submittedName>
</protein>
<evidence type="ECO:0000313" key="3">
    <source>
        <dbReference type="Proteomes" id="UP000218811"/>
    </source>
</evidence>
<dbReference type="PANTHER" id="PTHR10695:SF46">
    <property type="entry name" value="BIFUNCTIONAL COENZYME A SYNTHASE-RELATED"/>
    <property type="match status" value="1"/>
</dbReference>
<dbReference type="EMBL" id="KB467942">
    <property type="protein sequence ID" value="PCH37862.1"/>
    <property type="molecule type" value="Genomic_DNA"/>
</dbReference>
<accession>A0A2H3J6H4</accession>
<reference evidence="2 3" key="1">
    <citation type="journal article" date="2012" name="Science">
        <title>The Paleozoic origin of enzymatic lignin decomposition reconstructed from 31 fungal genomes.</title>
        <authorList>
            <person name="Floudas D."/>
            <person name="Binder M."/>
            <person name="Riley R."/>
            <person name="Barry K."/>
            <person name="Blanchette R.A."/>
            <person name="Henrissat B."/>
            <person name="Martinez A.T."/>
            <person name="Otillar R."/>
            <person name="Spatafora J.W."/>
            <person name="Yadav J.S."/>
            <person name="Aerts A."/>
            <person name="Benoit I."/>
            <person name="Boyd A."/>
            <person name="Carlson A."/>
            <person name="Copeland A."/>
            <person name="Coutinho P.M."/>
            <person name="de Vries R.P."/>
            <person name="Ferreira P."/>
            <person name="Findley K."/>
            <person name="Foster B."/>
            <person name="Gaskell J."/>
            <person name="Glotzer D."/>
            <person name="Gorecki P."/>
            <person name="Heitman J."/>
            <person name="Hesse C."/>
            <person name="Hori C."/>
            <person name="Igarashi K."/>
            <person name="Jurgens J.A."/>
            <person name="Kallen N."/>
            <person name="Kersten P."/>
            <person name="Kohler A."/>
            <person name="Kuees U."/>
            <person name="Kumar T.K.A."/>
            <person name="Kuo A."/>
            <person name="LaButti K."/>
            <person name="Larrondo L.F."/>
            <person name="Lindquist E."/>
            <person name="Ling A."/>
            <person name="Lombard V."/>
            <person name="Lucas S."/>
            <person name="Lundell T."/>
            <person name="Martin R."/>
            <person name="McLaughlin D.J."/>
            <person name="Morgenstern I."/>
            <person name="Morin E."/>
            <person name="Murat C."/>
            <person name="Nagy L.G."/>
            <person name="Nolan M."/>
            <person name="Ohm R.A."/>
            <person name="Patyshakuliyeva A."/>
            <person name="Rokas A."/>
            <person name="Ruiz-Duenas F.J."/>
            <person name="Sabat G."/>
            <person name="Salamov A."/>
            <person name="Samejima M."/>
            <person name="Schmutz J."/>
            <person name="Slot J.C."/>
            <person name="St John F."/>
            <person name="Stenlid J."/>
            <person name="Sun H."/>
            <person name="Sun S."/>
            <person name="Syed K."/>
            <person name="Tsang A."/>
            <person name="Wiebenga A."/>
            <person name="Young D."/>
            <person name="Pisabarro A."/>
            <person name="Eastwood D.C."/>
            <person name="Martin F."/>
            <person name="Cullen D."/>
            <person name="Grigoriev I.V."/>
            <person name="Hibbett D.S."/>
        </authorList>
    </citation>
    <scope>NUCLEOTIDE SEQUENCE [LARGE SCALE GENOMIC DNA]</scope>
    <source>
        <strain evidence="2 3">MD-104</strain>
    </source>
</reference>
<dbReference type="InterPro" id="IPR014729">
    <property type="entry name" value="Rossmann-like_a/b/a_fold"/>
</dbReference>
<dbReference type="STRING" id="742152.A0A2H3J6H4"/>
<dbReference type="Proteomes" id="UP000218811">
    <property type="component" value="Unassembled WGS sequence"/>
</dbReference>
<dbReference type="GO" id="GO:0004140">
    <property type="term" value="F:dephospho-CoA kinase activity"/>
    <property type="evidence" value="ECO:0007669"/>
    <property type="project" value="TreeGrafter"/>
</dbReference>
<dbReference type="GO" id="GO:0015937">
    <property type="term" value="P:coenzyme A biosynthetic process"/>
    <property type="evidence" value="ECO:0007669"/>
    <property type="project" value="TreeGrafter"/>
</dbReference>
<dbReference type="AlphaFoldDB" id="A0A2H3J6H4"/>
<keyword evidence="3" id="KW-1185">Reference proteome</keyword>
<sequence length="344" mass="37767">MPAVPSSSSESVRRAALLASIYDLGRPPSYLSAAIETAARATTENLRIVLFSRLFDTPAEPEPLSRVQSAGKQPAERFDDVQRLLTSVYVQATKVAQDMGRVLMDIDVLLQGTQEPHSAELVQDAERVYHVTSDSSATLAPASVLDRSDIVHLRADIVSHGPSHSHTPPARTEQTRRFPVAALGGTFDHLHAGHKILLSMGAWIASEKLIVGITDDALLTKKAFKEVLETIDVRIARVRAFLELFKPSLQYDLVPISDVYGPTGWDDNIQALIVSKETLPGAHSIHERRKEKSLTALETFVIDVISATESSVDDKDAEVLKNTKMSSTFIRQWVIEQRSKQGGS</sequence>
<evidence type="ECO:0000313" key="2">
    <source>
        <dbReference type="EMBL" id="PCH37862.1"/>
    </source>
</evidence>
<keyword evidence="2" id="KW-0808">Transferase</keyword>
<dbReference type="Pfam" id="PF01467">
    <property type="entry name" value="CTP_transf_like"/>
    <property type="match status" value="1"/>
</dbReference>
<dbReference type="SUPFAM" id="SSF52374">
    <property type="entry name" value="Nucleotidylyl transferase"/>
    <property type="match status" value="1"/>
</dbReference>
<dbReference type="OMA" id="GWDPNIQ"/>
<organism evidence="2 3">
    <name type="scientific">Wolfiporia cocos (strain MD-104)</name>
    <name type="common">Brown rot fungus</name>
    <dbReference type="NCBI Taxonomy" id="742152"/>
    <lineage>
        <taxon>Eukaryota</taxon>
        <taxon>Fungi</taxon>
        <taxon>Dikarya</taxon>
        <taxon>Basidiomycota</taxon>
        <taxon>Agaricomycotina</taxon>
        <taxon>Agaricomycetes</taxon>
        <taxon>Polyporales</taxon>
        <taxon>Phaeolaceae</taxon>
        <taxon>Wolfiporia</taxon>
    </lineage>
</organism>
<name>A0A2H3J6H4_WOLCO</name>
<proteinExistence type="predicted"/>
<dbReference type="OrthoDB" id="330671at2759"/>
<dbReference type="PANTHER" id="PTHR10695">
    <property type="entry name" value="DEPHOSPHO-COA KINASE-RELATED"/>
    <property type="match status" value="1"/>
</dbReference>
<evidence type="ECO:0000259" key="1">
    <source>
        <dbReference type="Pfam" id="PF01467"/>
    </source>
</evidence>
<gene>
    <name evidence="2" type="ORF">WOLCODRAFT_135885</name>
</gene>